<accession>A0A395NK77</accession>
<protein>
    <submittedName>
        <fullName evidence="1">Uncharacterized protein</fullName>
    </submittedName>
</protein>
<reference evidence="1 2" key="1">
    <citation type="journal article" date="2018" name="PLoS Pathog.">
        <title>Evolution of structural diversity of trichothecenes, a family of toxins produced by plant pathogenic and entomopathogenic fungi.</title>
        <authorList>
            <person name="Proctor R.H."/>
            <person name="McCormick S.P."/>
            <person name="Kim H.S."/>
            <person name="Cardoza R.E."/>
            <person name="Stanley A.M."/>
            <person name="Lindo L."/>
            <person name="Kelly A."/>
            <person name="Brown D.W."/>
            <person name="Lee T."/>
            <person name="Vaughan M.M."/>
            <person name="Alexander N.J."/>
            <person name="Busman M."/>
            <person name="Gutierrez S."/>
        </authorList>
    </citation>
    <scope>NUCLEOTIDE SEQUENCE [LARGE SCALE GENOMIC DNA]</scope>
    <source>
        <strain evidence="1 2">IBT 40837</strain>
    </source>
</reference>
<organism evidence="1 2">
    <name type="scientific">Trichoderma arundinaceum</name>
    <dbReference type="NCBI Taxonomy" id="490622"/>
    <lineage>
        <taxon>Eukaryota</taxon>
        <taxon>Fungi</taxon>
        <taxon>Dikarya</taxon>
        <taxon>Ascomycota</taxon>
        <taxon>Pezizomycotina</taxon>
        <taxon>Sordariomycetes</taxon>
        <taxon>Hypocreomycetidae</taxon>
        <taxon>Hypocreales</taxon>
        <taxon>Hypocreaceae</taxon>
        <taxon>Trichoderma</taxon>
    </lineage>
</organism>
<name>A0A395NK77_TRIAR</name>
<evidence type="ECO:0000313" key="2">
    <source>
        <dbReference type="Proteomes" id="UP000266272"/>
    </source>
</evidence>
<comment type="caution">
    <text evidence="1">The sequence shown here is derived from an EMBL/GenBank/DDBJ whole genome shotgun (WGS) entry which is preliminary data.</text>
</comment>
<dbReference type="AlphaFoldDB" id="A0A395NK77"/>
<dbReference type="EMBL" id="PXOA01000351">
    <property type="protein sequence ID" value="RFU76448.1"/>
    <property type="molecule type" value="Genomic_DNA"/>
</dbReference>
<gene>
    <name evidence="1" type="ORF">TARUN_5804</name>
</gene>
<sequence length="108" mass="12078">MLEPELLSQPPAWPYAFSSATSRILEITPSMREPATGLVLYERKSTDHGHELFHFFPLHSRSRTVGFPLLDHRWNTSPKIAAHSKRWMTEGDAEVGGQGPAIQRTGGP</sequence>
<dbReference type="Proteomes" id="UP000266272">
    <property type="component" value="Unassembled WGS sequence"/>
</dbReference>
<keyword evidence="2" id="KW-1185">Reference proteome</keyword>
<proteinExistence type="predicted"/>
<evidence type="ECO:0000313" key="1">
    <source>
        <dbReference type="EMBL" id="RFU76448.1"/>
    </source>
</evidence>